<dbReference type="Pfam" id="PF00347">
    <property type="entry name" value="Ribosomal_L6"/>
    <property type="match status" value="2"/>
</dbReference>
<dbReference type="InterPro" id="IPR000702">
    <property type="entry name" value="Ribosomal_uL6-like"/>
</dbReference>
<dbReference type="PROSITE" id="PS00525">
    <property type="entry name" value="RIBOSOMAL_L6_1"/>
    <property type="match status" value="1"/>
</dbReference>
<accession>T1CXX5</accession>
<reference evidence="7" key="2">
    <citation type="journal article" date="2014" name="ISME J.">
        <title>Microbial stratification in low pH oxic and suboxic macroscopic growths along an acid mine drainage.</title>
        <authorList>
            <person name="Mendez-Garcia C."/>
            <person name="Mesa V."/>
            <person name="Sprenger R.R."/>
            <person name="Richter M."/>
            <person name="Diez M.S."/>
            <person name="Solano J."/>
            <person name="Bargiela R."/>
            <person name="Golyshina O.V."/>
            <person name="Manteca A."/>
            <person name="Ramos J.L."/>
            <person name="Gallego J.R."/>
            <person name="Llorente I."/>
            <person name="Martins Dos Santos V.A."/>
            <person name="Jensen O.N."/>
            <person name="Pelaez A.I."/>
            <person name="Sanchez J."/>
            <person name="Ferrer M."/>
        </authorList>
    </citation>
    <scope>NUCLEOTIDE SEQUENCE</scope>
</reference>
<dbReference type="PIRSF" id="PIRSF002162">
    <property type="entry name" value="Ribosomal_L6"/>
    <property type="match status" value="1"/>
</dbReference>
<proteinExistence type="inferred from homology"/>
<dbReference type="PANTHER" id="PTHR11655:SF14">
    <property type="entry name" value="LARGE RIBOSOMAL SUBUNIT PROTEIN UL6M"/>
    <property type="match status" value="1"/>
</dbReference>
<dbReference type="GO" id="GO:0019843">
    <property type="term" value="F:rRNA binding"/>
    <property type="evidence" value="ECO:0007669"/>
    <property type="project" value="UniProtKB-KW"/>
</dbReference>
<evidence type="ECO:0000256" key="4">
    <source>
        <dbReference type="ARBA" id="ARBA00022980"/>
    </source>
</evidence>
<dbReference type="FunFam" id="3.90.930.12:FF:000001">
    <property type="entry name" value="50S ribosomal protein L6"/>
    <property type="match status" value="1"/>
</dbReference>
<feature type="domain" description="Large ribosomal subunit protein uL6 alpha-beta" evidence="6">
    <location>
        <begin position="91"/>
        <end position="164"/>
    </location>
</feature>
<comment type="caution">
    <text evidence="7">The sequence shown here is derived from an EMBL/GenBank/DDBJ whole genome shotgun (WGS) entry which is preliminary data.</text>
</comment>
<organism evidence="7">
    <name type="scientific">mine drainage metagenome</name>
    <dbReference type="NCBI Taxonomy" id="410659"/>
    <lineage>
        <taxon>unclassified sequences</taxon>
        <taxon>metagenomes</taxon>
        <taxon>ecological metagenomes</taxon>
    </lineage>
</organism>
<dbReference type="PANTHER" id="PTHR11655">
    <property type="entry name" value="60S/50S RIBOSOMAL PROTEIN L6/L9"/>
    <property type="match status" value="1"/>
</dbReference>
<dbReference type="FunFam" id="3.90.930.12:FF:000002">
    <property type="entry name" value="50S ribosomal protein L6"/>
    <property type="match status" value="1"/>
</dbReference>
<sequence>MSRVGKNPIAVPKGVTVHLDGSRVEVRGPRGALALDLPAPVSVDQADSELRVHEAGGGRVANALSGTIRSILSNMVRGVSQGFERRLELTGVGYRAQMQGKVLQLALGYSKPILYPIPSEITVETPSQTEIVVRGCDRQRVGQIASEIRSFRRSDPYKGKGVRYAGEVLKLKETKKK</sequence>
<evidence type="ECO:0000256" key="5">
    <source>
        <dbReference type="ARBA" id="ARBA00023274"/>
    </source>
</evidence>
<dbReference type="GO" id="GO:0022625">
    <property type="term" value="C:cytosolic large ribosomal subunit"/>
    <property type="evidence" value="ECO:0007669"/>
    <property type="project" value="TreeGrafter"/>
</dbReference>
<comment type="similarity">
    <text evidence="1">Belongs to the universal ribosomal protein uL6 family.</text>
</comment>
<dbReference type="AlphaFoldDB" id="T1CXX5"/>
<keyword evidence="5" id="KW-0687">Ribonucleoprotein</keyword>
<evidence type="ECO:0000259" key="6">
    <source>
        <dbReference type="Pfam" id="PF00347"/>
    </source>
</evidence>
<dbReference type="SUPFAM" id="SSF56053">
    <property type="entry name" value="Ribosomal protein L6"/>
    <property type="match status" value="2"/>
</dbReference>
<dbReference type="EMBL" id="AUZY01001708">
    <property type="protein sequence ID" value="EQD74134.1"/>
    <property type="molecule type" value="Genomic_DNA"/>
</dbReference>
<dbReference type="GO" id="GO:0003735">
    <property type="term" value="F:structural constituent of ribosome"/>
    <property type="evidence" value="ECO:0007669"/>
    <property type="project" value="InterPro"/>
</dbReference>
<gene>
    <name evidence="7" type="ORF">B1B_02830</name>
</gene>
<evidence type="ECO:0000256" key="3">
    <source>
        <dbReference type="ARBA" id="ARBA00022884"/>
    </source>
</evidence>
<keyword evidence="3" id="KW-0694">RNA-binding</keyword>
<dbReference type="HAMAP" id="MF_01365_B">
    <property type="entry name" value="Ribosomal_uL6_B"/>
    <property type="match status" value="1"/>
</dbReference>
<dbReference type="InterPro" id="IPR002358">
    <property type="entry name" value="Ribosomal_uL6_CS"/>
</dbReference>
<dbReference type="PRINTS" id="PR00059">
    <property type="entry name" value="RIBOSOMALL6"/>
</dbReference>
<reference evidence="7" key="1">
    <citation type="submission" date="2013-08" db="EMBL/GenBank/DDBJ databases">
        <authorList>
            <person name="Mendez C."/>
            <person name="Richter M."/>
            <person name="Ferrer M."/>
            <person name="Sanchez J."/>
        </authorList>
    </citation>
    <scope>NUCLEOTIDE SEQUENCE</scope>
</reference>
<feature type="domain" description="Large ribosomal subunit protein uL6 alpha-beta" evidence="6">
    <location>
        <begin position="11"/>
        <end position="82"/>
    </location>
</feature>
<dbReference type="Gene3D" id="3.90.930.12">
    <property type="entry name" value="Ribosomal protein L6, alpha-beta domain"/>
    <property type="match status" value="2"/>
</dbReference>
<dbReference type="InterPro" id="IPR036789">
    <property type="entry name" value="Ribosomal_uL6-like_a/b-dom_sf"/>
</dbReference>
<dbReference type="InterPro" id="IPR020040">
    <property type="entry name" value="Ribosomal_uL6_a/b-dom"/>
</dbReference>
<evidence type="ECO:0000256" key="1">
    <source>
        <dbReference type="ARBA" id="ARBA00009356"/>
    </source>
</evidence>
<keyword evidence="2" id="KW-0699">rRNA-binding</keyword>
<evidence type="ECO:0000256" key="2">
    <source>
        <dbReference type="ARBA" id="ARBA00022730"/>
    </source>
</evidence>
<keyword evidence="4 7" id="KW-0689">Ribosomal protein</keyword>
<dbReference type="InterPro" id="IPR019906">
    <property type="entry name" value="Ribosomal_uL6_bac-type"/>
</dbReference>
<protein>
    <submittedName>
        <fullName evidence="7">Ribosomal protein L6, subgroup</fullName>
    </submittedName>
</protein>
<dbReference type="GO" id="GO:0002181">
    <property type="term" value="P:cytoplasmic translation"/>
    <property type="evidence" value="ECO:0007669"/>
    <property type="project" value="TreeGrafter"/>
</dbReference>
<name>T1CXX5_9ZZZZ</name>
<dbReference type="NCBIfam" id="TIGR03654">
    <property type="entry name" value="L6_bact"/>
    <property type="match status" value="1"/>
</dbReference>
<evidence type="ECO:0000313" key="7">
    <source>
        <dbReference type="EMBL" id="EQD74134.1"/>
    </source>
</evidence>